<evidence type="ECO:0000256" key="4">
    <source>
        <dbReference type="ARBA" id="ARBA00022519"/>
    </source>
</evidence>
<name>A0A379TUZ1_SALDZ</name>
<reference evidence="10 11" key="1">
    <citation type="submission" date="2018-06" db="EMBL/GenBank/DDBJ databases">
        <authorList>
            <consortium name="Pathogen Informatics"/>
            <person name="Doyle S."/>
        </authorList>
    </citation>
    <scope>NUCLEOTIDE SEQUENCE [LARGE SCALE GENOMIC DNA]</scope>
    <source>
        <strain evidence="10 11">NCTC10060</strain>
    </source>
</reference>
<evidence type="ECO:0000259" key="9">
    <source>
        <dbReference type="PROSITE" id="PS50850"/>
    </source>
</evidence>
<evidence type="ECO:0000313" key="10">
    <source>
        <dbReference type="EMBL" id="SUG54144.1"/>
    </source>
</evidence>
<feature type="transmembrane region" description="Helical" evidence="8">
    <location>
        <begin position="42"/>
        <end position="64"/>
    </location>
</feature>
<dbReference type="PANTHER" id="PTHR42718">
    <property type="entry name" value="MAJOR FACILITATOR SUPERFAMILY MULTIDRUG TRANSPORTER MFSC"/>
    <property type="match status" value="1"/>
</dbReference>
<dbReference type="InterPro" id="IPR011701">
    <property type="entry name" value="MFS"/>
</dbReference>
<evidence type="ECO:0000256" key="8">
    <source>
        <dbReference type="SAM" id="Phobius"/>
    </source>
</evidence>
<dbReference type="SUPFAM" id="SSF103473">
    <property type="entry name" value="MFS general substrate transporter"/>
    <property type="match status" value="1"/>
</dbReference>
<evidence type="ECO:0000256" key="2">
    <source>
        <dbReference type="ARBA" id="ARBA00022448"/>
    </source>
</evidence>
<keyword evidence="7 8" id="KW-0472">Membrane</keyword>
<dbReference type="GO" id="GO:0005886">
    <property type="term" value="C:plasma membrane"/>
    <property type="evidence" value="ECO:0007669"/>
    <property type="project" value="UniProtKB-SubCell"/>
</dbReference>
<dbReference type="Proteomes" id="UP000254633">
    <property type="component" value="Unassembled WGS sequence"/>
</dbReference>
<protein>
    <submittedName>
        <fullName evidence="10">Membrane protein</fullName>
    </submittedName>
</protein>
<proteinExistence type="predicted"/>
<dbReference type="Gene3D" id="1.20.1720.10">
    <property type="entry name" value="Multidrug resistance protein D"/>
    <property type="match status" value="1"/>
</dbReference>
<dbReference type="Pfam" id="PF07690">
    <property type="entry name" value="MFS_1"/>
    <property type="match status" value="1"/>
</dbReference>
<feature type="transmembrane region" description="Helical" evidence="8">
    <location>
        <begin position="73"/>
        <end position="91"/>
    </location>
</feature>
<keyword evidence="4" id="KW-0997">Cell inner membrane</keyword>
<gene>
    <name evidence="10" type="primary">emrB_1</name>
    <name evidence="10" type="ORF">NCTC10060_01224</name>
</gene>
<keyword evidence="2" id="KW-0813">Transport</keyword>
<dbReference type="PROSITE" id="PS50850">
    <property type="entry name" value="MFS"/>
    <property type="match status" value="1"/>
</dbReference>
<keyword evidence="3" id="KW-1003">Cell membrane</keyword>
<keyword evidence="5 8" id="KW-0812">Transmembrane</keyword>
<feature type="domain" description="Major facilitator superfamily (MFS) profile" evidence="9">
    <location>
        <begin position="7"/>
        <end position="110"/>
    </location>
</feature>
<evidence type="ECO:0000256" key="3">
    <source>
        <dbReference type="ARBA" id="ARBA00022475"/>
    </source>
</evidence>
<dbReference type="PANTHER" id="PTHR42718:SF9">
    <property type="entry name" value="MAJOR FACILITATOR SUPERFAMILY MULTIDRUG TRANSPORTER MFSC"/>
    <property type="match status" value="1"/>
</dbReference>
<dbReference type="InterPro" id="IPR020846">
    <property type="entry name" value="MFS_dom"/>
</dbReference>
<evidence type="ECO:0000256" key="5">
    <source>
        <dbReference type="ARBA" id="ARBA00022692"/>
    </source>
</evidence>
<evidence type="ECO:0000256" key="7">
    <source>
        <dbReference type="ARBA" id="ARBA00023136"/>
    </source>
</evidence>
<feature type="transmembrane region" description="Helical" evidence="8">
    <location>
        <begin position="7"/>
        <end position="30"/>
    </location>
</feature>
<evidence type="ECO:0000256" key="1">
    <source>
        <dbReference type="ARBA" id="ARBA00004429"/>
    </source>
</evidence>
<organism evidence="10 11">
    <name type="scientific">Salmonella diarizonae</name>
    <dbReference type="NCBI Taxonomy" id="59204"/>
    <lineage>
        <taxon>Bacteria</taxon>
        <taxon>Pseudomonadati</taxon>
        <taxon>Pseudomonadota</taxon>
        <taxon>Gammaproteobacteria</taxon>
        <taxon>Enterobacterales</taxon>
        <taxon>Enterobacteriaceae</taxon>
        <taxon>Salmonella</taxon>
    </lineage>
</organism>
<sequence length="110" mass="12012">MTYRSKVAVVYLLGFFLDLINLFIASVAFPAMSVDLHTSISALAWVSNGYIAGLTLIVPFSAFLSRYLGARRLIMFSLILFSVAAAAAGFADSLHSLVFWRIVQGRAVAY</sequence>
<dbReference type="AlphaFoldDB" id="A0A379TUZ1"/>
<accession>A0A379TUZ1</accession>
<dbReference type="GO" id="GO:0022857">
    <property type="term" value="F:transmembrane transporter activity"/>
    <property type="evidence" value="ECO:0007669"/>
    <property type="project" value="InterPro"/>
</dbReference>
<evidence type="ECO:0000313" key="11">
    <source>
        <dbReference type="Proteomes" id="UP000254633"/>
    </source>
</evidence>
<dbReference type="EMBL" id="UGXH01000003">
    <property type="protein sequence ID" value="SUG54144.1"/>
    <property type="molecule type" value="Genomic_DNA"/>
</dbReference>
<dbReference type="InterPro" id="IPR036259">
    <property type="entry name" value="MFS_trans_sf"/>
</dbReference>
<evidence type="ECO:0000256" key="6">
    <source>
        <dbReference type="ARBA" id="ARBA00022989"/>
    </source>
</evidence>
<comment type="subcellular location">
    <subcellularLocation>
        <location evidence="1">Cell inner membrane</location>
        <topology evidence="1">Multi-pass membrane protein</topology>
    </subcellularLocation>
</comment>
<keyword evidence="6 8" id="KW-1133">Transmembrane helix</keyword>